<dbReference type="AlphaFoldDB" id="A0AAV2YXP6"/>
<reference evidence="7" key="1">
    <citation type="submission" date="2022-11" db="EMBL/GenBank/DDBJ databases">
        <authorList>
            <person name="Morgan W.R."/>
            <person name="Tartar A."/>
        </authorList>
    </citation>
    <scope>NUCLEOTIDE SEQUENCE</scope>
    <source>
        <strain evidence="7">ARSEF 373</strain>
    </source>
</reference>
<feature type="repeat" description="WD" evidence="6">
    <location>
        <begin position="365"/>
        <end position="384"/>
    </location>
</feature>
<keyword evidence="2 6" id="KW-0853">WD repeat</keyword>
<dbReference type="InterPro" id="IPR019775">
    <property type="entry name" value="WD40_repeat_CS"/>
</dbReference>
<feature type="repeat" description="WD" evidence="6">
    <location>
        <begin position="399"/>
        <end position="441"/>
    </location>
</feature>
<dbReference type="EMBL" id="DAKRPA010000114">
    <property type="protein sequence ID" value="DAZ98173.1"/>
    <property type="molecule type" value="Genomic_DNA"/>
</dbReference>
<dbReference type="GO" id="GO:0005634">
    <property type="term" value="C:nucleus"/>
    <property type="evidence" value="ECO:0007669"/>
    <property type="project" value="TreeGrafter"/>
</dbReference>
<comment type="similarity">
    <text evidence="5">Belongs to the WD repeat cdt2 family.</text>
</comment>
<keyword evidence="8" id="KW-1185">Reference proteome</keyword>
<dbReference type="Gene3D" id="2.130.10.10">
    <property type="entry name" value="YVTN repeat-like/Quinoprotein amine dehydrogenase"/>
    <property type="match status" value="2"/>
</dbReference>
<evidence type="ECO:0000256" key="2">
    <source>
        <dbReference type="ARBA" id="ARBA00022574"/>
    </source>
</evidence>
<comment type="pathway">
    <text evidence="1">Protein modification; protein ubiquitination.</text>
</comment>
<evidence type="ECO:0000313" key="8">
    <source>
        <dbReference type="Proteomes" id="UP001146120"/>
    </source>
</evidence>
<evidence type="ECO:0000256" key="3">
    <source>
        <dbReference type="ARBA" id="ARBA00022737"/>
    </source>
</evidence>
<dbReference type="SUPFAM" id="SSF50978">
    <property type="entry name" value="WD40 repeat-like"/>
    <property type="match status" value="1"/>
</dbReference>
<reference evidence="7" key="2">
    <citation type="journal article" date="2023" name="Microbiol Resour">
        <title>Decontamination and Annotation of the Draft Genome Sequence of the Oomycete Lagenidium giganteum ARSEF 373.</title>
        <authorList>
            <person name="Morgan W.R."/>
            <person name="Tartar A."/>
        </authorList>
    </citation>
    <scope>NUCLEOTIDE SEQUENCE</scope>
    <source>
        <strain evidence="7">ARSEF 373</strain>
    </source>
</reference>
<sequence>MAAMTTENLARLLQRQQLGSHGALHRRTRKLSHAVLATIHERTGWRSQSDMRHVVLESLTCTDDTTYYLENESGQHIPPFQVAYASQTQNSHLLAAVDEEGVVSIIDTKQTSAMTQQSVNGGVYQTAKTKWTAHSNAIFDVVWSNNDKSLLTAAGDMIVSAWDVETHRELFSLQGHHMSVKCIRQNPLSEHLYASGSRDGSVLLWDTRASLKAVGCLPDVHCSMSPQFTSPAGSRKRRKMGSTAPRSVTCLEYAGNGYELVTAGATDGVVKFWDLRRCLASQKSKRTKSSTAPTPLRSLVCSSRAGVNHGITSLAFNNTRTKLLVNVLNDDMKMFDYERAVNGETQASASFTGHLSTSFYGRSGFSPDGDCIIGGSSDGAVMVWRATERGESILPTYALKGHTGEVNGVAWNSNDSTELASCSDDGTVRVWKVNRQASEVDREAAPFVLERNARDWANWSEFQKQPEGRAYKVAGTPKYETPVKVAQSPQIIHRNKAVLSGQKRERSSPRKRALAPRTLMDFWKVEAQR</sequence>
<dbReference type="Proteomes" id="UP001146120">
    <property type="component" value="Unassembled WGS sequence"/>
</dbReference>
<evidence type="ECO:0000256" key="6">
    <source>
        <dbReference type="PROSITE-ProRule" id="PRU00221"/>
    </source>
</evidence>
<dbReference type="InterPro" id="IPR020472">
    <property type="entry name" value="WD40_PAC1"/>
</dbReference>
<dbReference type="PROSITE" id="PS00678">
    <property type="entry name" value="WD_REPEATS_1"/>
    <property type="match status" value="2"/>
</dbReference>
<name>A0AAV2YXP6_9STRA</name>
<dbReference type="InterPro" id="IPR051865">
    <property type="entry name" value="WD-repeat_CDT2_adapter"/>
</dbReference>
<feature type="repeat" description="WD" evidence="6">
    <location>
        <begin position="173"/>
        <end position="208"/>
    </location>
</feature>
<feature type="repeat" description="WD" evidence="6">
    <location>
        <begin position="131"/>
        <end position="172"/>
    </location>
</feature>
<protein>
    <submittedName>
        <fullName evidence="7">Uncharacterized protein</fullName>
    </submittedName>
</protein>
<dbReference type="PROSITE" id="PS50082">
    <property type="entry name" value="WD_REPEATS_2"/>
    <property type="match status" value="4"/>
</dbReference>
<dbReference type="GO" id="GO:0030674">
    <property type="term" value="F:protein-macromolecule adaptor activity"/>
    <property type="evidence" value="ECO:0007669"/>
    <property type="project" value="TreeGrafter"/>
</dbReference>
<dbReference type="GO" id="GO:0043161">
    <property type="term" value="P:proteasome-mediated ubiquitin-dependent protein catabolic process"/>
    <property type="evidence" value="ECO:0007669"/>
    <property type="project" value="TreeGrafter"/>
</dbReference>
<proteinExistence type="inferred from homology"/>
<dbReference type="PRINTS" id="PR00320">
    <property type="entry name" value="GPROTEINBRPT"/>
</dbReference>
<dbReference type="Pfam" id="PF00400">
    <property type="entry name" value="WD40"/>
    <property type="match status" value="5"/>
</dbReference>
<dbReference type="PANTHER" id="PTHR22852:SF0">
    <property type="entry name" value="DENTICLELESS PROTEIN HOMOLOG"/>
    <property type="match status" value="1"/>
</dbReference>
<evidence type="ECO:0000256" key="1">
    <source>
        <dbReference type="ARBA" id="ARBA00004906"/>
    </source>
</evidence>
<keyword evidence="3" id="KW-0677">Repeat</keyword>
<evidence type="ECO:0000313" key="7">
    <source>
        <dbReference type="EMBL" id="DAZ98173.1"/>
    </source>
</evidence>
<dbReference type="PANTHER" id="PTHR22852">
    <property type="entry name" value="LETHAL 2 DENTICLELESS PROTEIN RETINOIC ACID-REGULATED NUCLEAR MATRIX-ASSOCIATED PROTEIN"/>
    <property type="match status" value="1"/>
</dbReference>
<dbReference type="InterPro" id="IPR015943">
    <property type="entry name" value="WD40/YVTN_repeat-like_dom_sf"/>
</dbReference>
<dbReference type="SMART" id="SM00320">
    <property type="entry name" value="WD40"/>
    <property type="match status" value="6"/>
</dbReference>
<evidence type="ECO:0000256" key="4">
    <source>
        <dbReference type="ARBA" id="ARBA00022786"/>
    </source>
</evidence>
<dbReference type="PROSITE" id="PS50294">
    <property type="entry name" value="WD_REPEATS_REGION"/>
    <property type="match status" value="3"/>
</dbReference>
<dbReference type="InterPro" id="IPR001680">
    <property type="entry name" value="WD40_rpt"/>
</dbReference>
<comment type="caution">
    <text evidence="7">The sequence shown here is derived from an EMBL/GenBank/DDBJ whole genome shotgun (WGS) entry which is preliminary data.</text>
</comment>
<keyword evidence="4" id="KW-0833">Ubl conjugation pathway</keyword>
<dbReference type="InterPro" id="IPR036322">
    <property type="entry name" value="WD40_repeat_dom_sf"/>
</dbReference>
<gene>
    <name evidence="7" type="ORF">N0F65_005639</name>
</gene>
<accession>A0AAV2YXP6</accession>
<organism evidence="7 8">
    <name type="scientific">Lagenidium giganteum</name>
    <dbReference type="NCBI Taxonomy" id="4803"/>
    <lineage>
        <taxon>Eukaryota</taxon>
        <taxon>Sar</taxon>
        <taxon>Stramenopiles</taxon>
        <taxon>Oomycota</taxon>
        <taxon>Peronosporomycetes</taxon>
        <taxon>Pythiales</taxon>
        <taxon>Pythiaceae</taxon>
    </lineage>
</organism>
<evidence type="ECO:0000256" key="5">
    <source>
        <dbReference type="ARBA" id="ARBA00038344"/>
    </source>
</evidence>